<comment type="caution">
    <text evidence="1">The sequence shown here is derived from an EMBL/GenBank/DDBJ whole genome shotgun (WGS) entry which is preliminary data.</text>
</comment>
<sequence>MFKRKPRPPAAVHPYLAGNFAPVLGEYVMHPCEIVHGAVPHEFKGGQYIRNGGNPVHPPESGRHYHWFDGDGMLHGVFFPEDGDPSPPLYTNRHLATPILSLSLLLMHSPLPSISLLISPLSSLHRIVTAIMHTFLLALEARVGTLSVANTNVIWWGSNLGSESVQGKGFDRQAGQSVTSPSEDKDGRLLALCESGPPLQVRVPGLETVGWDRLKDKSTDRDLRDRRTGWGWKRWGLGRIQEDWMTAHPRVDPVNGDLVFYACQMFEKPYVRVSVIDRHGNHKIWKQGVDCGPAKMMHDFGCSGKYAILLNLPLTLSPMNLLAWKPKPMIHFDRTLHSEFILVPRNGTSPARFIDREPSMIFHTANAWDDVDRDTGEETVEMVACRFRSAKLVYAAGAMPVPAEEFRAGIDDVVRLHYYRFLFSNDPDDPHQISHCFPLSEIPCEFPTCHPQKLMGKARYIYVCSMKEGGFDERLGGAAKVDCLVKADVLDLSRRGRQRGKGKGSAVDKRTVMEIIRQQEALPGKGPSGEDAAMQVFALPEGWYAQECRFVPRQGAGLEEDDGYLVTYVYDETYLRGNGTAPCEPGTGSELWIIDAKTMYAGMQAVVCRIKLPQRVPYGLHGVFVPPEQIRNQCILPEPLPPQASLLEKVYNTRMSHYVDVIFSRPQYREKSLLERIAFHILFPLSWIALIMALTDAAKEHFRTYGMPEVLVFADEVWRSLTPYLHRDNVVSRLPIPQAFTGLALCFSVMFLGRRLSIFM</sequence>
<evidence type="ECO:0000313" key="2">
    <source>
        <dbReference type="Proteomes" id="UP001230649"/>
    </source>
</evidence>
<gene>
    <name evidence="1" type="ORF">QFC20_004390</name>
</gene>
<reference evidence="1" key="1">
    <citation type="submission" date="2023-04" db="EMBL/GenBank/DDBJ databases">
        <title>Draft Genome sequencing of Naganishia species isolated from polar environments using Oxford Nanopore Technology.</title>
        <authorList>
            <person name="Leo P."/>
            <person name="Venkateswaran K."/>
        </authorList>
    </citation>
    <scope>NUCLEOTIDE SEQUENCE</scope>
    <source>
        <strain evidence="1">MNA-CCFEE 5262</strain>
    </source>
</reference>
<proteinExistence type="predicted"/>
<name>A0ACC2W1J9_9TREE</name>
<evidence type="ECO:0000313" key="1">
    <source>
        <dbReference type="EMBL" id="KAJ9105104.1"/>
    </source>
</evidence>
<keyword evidence="2" id="KW-1185">Reference proteome</keyword>
<accession>A0ACC2W1J9</accession>
<dbReference type="EMBL" id="JASBWS010000050">
    <property type="protein sequence ID" value="KAJ9105104.1"/>
    <property type="molecule type" value="Genomic_DNA"/>
</dbReference>
<protein>
    <submittedName>
        <fullName evidence="1">Uncharacterized protein</fullName>
    </submittedName>
</protein>
<dbReference type="Proteomes" id="UP001230649">
    <property type="component" value="Unassembled WGS sequence"/>
</dbReference>
<organism evidence="1 2">
    <name type="scientific">Naganishia adeliensis</name>
    <dbReference type="NCBI Taxonomy" id="92952"/>
    <lineage>
        <taxon>Eukaryota</taxon>
        <taxon>Fungi</taxon>
        <taxon>Dikarya</taxon>
        <taxon>Basidiomycota</taxon>
        <taxon>Agaricomycotina</taxon>
        <taxon>Tremellomycetes</taxon>
        <taxon>Filobasidiales</taxon>
        <taxon>Filobasidiaceae</taxon>
        <taxon>Naganishia</taxon>
    </lineage>
</organism>